<dbReference type="InterPro" id="IPR001214">
    <property type="entry name" value="SET_dom"/>
</dbReference>
<evidence type="ECO:0000259" key="5">
    <source>
        <dbReference type="PROSITE" id="PS50966"/>
    </source>
</evidence>
<feature type="signal peptide" evidence="3">
    <location>
        <begin position="1"/>
        <end position="21"/>
    </location>
</feature>
<keyword evidence="1" id="KW-0862">Zinc</keyword>
<evidence type="ECO:0000313" key="7">
    <source>
        <dbReference type="Proteomes" id="UP000005408"/>
    </source>
</evidence>
<feature type="domain" description="SWIM-type" evidence="5">
    <location>
        <begin position="400"/>
        <end position="441"/>
    </location>
</feature>
<dbReference type="GO" id="GO:0008270">
    <property type="term" value="F:zinc ion binding"/>
    <property type="evidence" value="ECO:0007669"/>
    <property type="project" value="UniProtKB-KW"/>
</dbReference>
<name>A0A8W8P3Z1_MAGGI</name>
<dbReference type="PANTHER" id="PTHR46167">
    <property type="entry name" value="N-LYSINE METHYLTRANSFERASE KMT5A"/>
    <property type="match status" value="1"/>
</dbReference>
<dbReference type="InterPro" id="IPR011604">
    <property type="entry name" value="PDDEXK-like_dom_sf"/>
</dbReference>
<organism evidence="6 7">
    <name type="scientific">Magallana gigas</name>
    <name type="common">Pacific oyster</name>
    <name type="synonym">Crassostrea gigas</name>
    <dbReference type="NCBI Taxonomy" id="29159"/>
    <lineage>
        <taxon>Eukaryota</taxon>
        <taxon>Metazoa</taxon>
        <taxon>Spiralia</taxon>
        <taxon>Lophotrochozoa</taxon>
        <taxon>Mollusca</taxon>
        <taxon>Bivalvia</taxon>
        <taxon>Autobranchia</taxon>
        <taxon>Pteriomorphia</taxon>
        <taxon>Ostreida</taxon>
        <taxon>Ostreoidea</taxon>
        <taxon>Ostreidae</taxon>
        <taxon>Magallana</taxon>
    </lineage>
</organism>
<dbReference type="PROSITE" id="PS50280">
    <property type="entry name" value="SET"/>
    <property type="match status" value="1"/>
</dbReference>
<dbReference type="InterPro" id="IPR051760">
    <property type="entry name" value="KMT5A"/>
</dbReference>
<accession>A0A8W8P3Z1</accession>
<dbReference type="GO" id="GO:0042799">
    <property type="term" value="F:histone H4K20 methyltransferase activity"/>
    <property type="evidence" value="ECO:0007669"/>
    <property type="project" value="TreeGrafter"/>
</dbReference>
<reference evidence="6" key="1">
    <citation type="submission" date="2022-08" db="UniProtKB">
        <authorList>
            <consortium name="EnsemblMetazoa"/>
        </authorList>
    </citation>
    <scope>IDENTIFICATION</scope>
    <source>
        <strain evidence="6">05x7-T-G4-1.051#20</strain>
    </source>
</reference>
<protein>
    <recommendedName>
        <fullName evidence="8">SWIM-type domain-containing protein</fullName>
    </recommendedName>
</protein>
<dbReference type="PANTHER" id="PTHR46167:SF1">
    <property type="entry name" value="N-LYSINE METHYLTRANSFERASE KMT5A"/>
    <property type="match status" value="1"/>
</dbReference>
<dbReference type="GO" id="GO:0005700">
    <property type="term" value="C:polytene chromosome"/>
    <property type="evidence" value="ECO:0007669"/>
    <property type="project" value="TreeGrafter"/>
</dbReference>
<dbReference type="GO" id="GO:0006357">
    <property type="term" value="P:regulation of transcription by RNA polymerase II"/>
    <property type="evidence" value="ECO:0007669"/>
    <property type="project" value="TreeGrafter"/>
</dbReference>
<dbReference type="InterPro" id="IPR011335">
    <property type="entry name" value="Restrct_endonuc-II-like"/>
</dbReference>
<feature type="chain" id="PRO_5036498200" description="SWIM-type domain-containing protein" evidence="3">
    <location>
        <begin position="22"/>
        <end position="695"/>
    </location>
</feature>
<keyword evidence="1" id="KW-0863">Zinc-finger</keyword>
<dbReference type="GO" id="GO:0005634">
    <property type="term" value="C:nucleus"/>
    <property type="evidence" value="ECO:0007669"/>
    <property type="project" value="TreeGrafter"/>
</dbReference>
<dbReference type="EnsemblMetazoa" id="G9940.8">
    <property type="protein sequence ID" value="G9940.8:cds"/>
    <property type="gene ID" value="G9940"/>
</dbReference>
<keyword evidence="1" id="KW-0479">Metal-binding</keyword>
<evidence type="ECO:0000256" key="2">
    <source>
        <dbReference type="SAM" id="MobiDB-lite"/>
    </source>
</evidence>
<dbReference type="InterPro" id="IPR019080">
    <property type="entry name" value="YqaJ_viral_recombinase"/>
</dbReference>
<dbReference type="Pfam" id="PF09588">
    <property type="entry name" value="YqaJ"/>
    <property type="match status" value="1"/>
</dbReference>
<feature type="compositionally biased region" description="Polar residues" evidence="2">
    <location>
        <begin position="145"/>
        <end position="163"/>
    </location>
</feature>
<dbReference type="InterPro" id="IPR007527">
    <property type="entry name" value="Znf_SWIM"/>
</dbReference>
<dbReference type="GO" id="GO:0006281">
    <property type="term" value="P:DNA repair"/>
    <property type="evidence" value="ECO:0007669"/>
    <property type="project" value="UniProtKB-ARBA"/>
</dbReference>
<evidence type="ECO:0008006" key="8">
    <source>
        <dbReference type="Google" id="ProtNLM"/>
    </source>
</evidence>
<dbReference type="Pfam" id="PF00856">
    <property type="entry name" value="SET"/>
    <property type="match status" value="1"/>
</dbReference>
<keyword evidence="7" id="KW-1185">Reference proteome</keyword>
<evidence type="ECO:0000313" key="6">
    <source>
        <dbReference type="EnsemblMetazoa" id="G9940.8:cds"/>
    </source>
</evidence>
<dbReference type="Pfam" id="PF04434">
    <property type="entry name" value="SWIM"/>
    <property type="match status" value="1"/>
</dbReference>
<evidence type="ECO:0000256" key="1">
    <source>
        <dbReference type="PROSITE-ProRule" id="PRU00325"/>
    </source>
</evidence>
<evidence type="ECO:0000259" key="4">
    <source>
        <dbReference type="PROSITE" id="PS50280"/>
    </source>
</evidence>
<dbReference type="SUPFAM" id="SSF52980">
    <property type="entry name" value="Restriction endonuclease-like"/>
    <property type="match status" value="1"/>
</dbReference>
<dbReference type="PROSITE" id="PS50966">
    <property type="entry name" value="ZF_SWIM"/>
    <property type="match status" value="1"/>
</dbReference>
<evidence type="ECO:0000256" key="3">
    <source>
        <dbReference type="SAM" id="SignalP"/>
    </source>
</evidence>
<dbReference type="Gene3D" id="2.170.270.10">
    <property type="entry name" value="SET domain"/>
    <property type="match status" value="1"/>
</dbReference>
<dbReference type="Proteomes" id="UP000005408">
    <property type="component" value="Unassembled WGS sequence"/>
</dbReference>
<dbReference type="CDD" id="cd22343">
    <property type="entry name" value="PDDEXK_lambda_exonuclease-like"/>
    <property type="match status" value="1"/>
</dbReference>
<dbReference type="SUPFAM" id="SSF82199">
    <property type="entry name" value="SET domain"/>
    <property type="match status" value="1"/>
</dbReference>
<feature type="domain" description="SET" evidence="4">
    <location>
        <begin position="227"/>
        <end position="351"/>
    </location>
</feature>
<proteinExistence type="predicted"/>
<keyword evidence="3" id="KW-0732">Signal</keyword>
<dbReference type="SMART" id="SM00317">
    <property type="entry name" value="SET"/>
    <property type="match status" value="1"/>
</dbReference>
<dbReference type="InterPro" id="IPR046341">
    <property type="entry name" value="SET_dom_sf"/>
</dbReference>
<feature type="region of interest" description="Disordered" evidence="2">
    <location>
        <begin position="119"/>
        <end position="163"/>
    </location>
</feature>
<sequence>MRVHLVKVGLLFGSLVPLVMTGIIIQENVIFRKNKEISATRSRWSVAIVEDVDSYDEIICQLNKTQVFTSALGKYFPLRDKNNLSYMIESIKTEVDNVGAVYQPTQSLLENVKYLTGDKHKRQAKTQGGDPQVVSSSAPHAEPGPTSSFLPQRFQETPRTTTDPRTIYPKLELMTTLTSTIAGWAYLLVNKTFITPVLPDVGFLSQVTVEEARKDAVRYIQSQSDKDGCEVRYINDVIGKGVFATRNFRKGEFLMEYDGELISRSEGIKREKNYPSSLGSYIFFFSSSLGKKICIDATFSKRMGRYINDAPRHENECNANIEKIIVDYKPALVLFARRFINAGEEIKYDYGVKNLPWRCKELTRKSEKAVDSDRVLKFVLDKEYHVISAVVQASMRDTSYKVQIFLENEDDDAGTIISSTCECPMGQFRCHHVAAALLFGYKRASNKIIAMHWILSKEPECEEMPALLIEDQLTSEEYMNAQCKSSYLRDKLVISSENVIKTAWMTTGQRENSLWAAVRKLRITASNFGQVIGAIRRNRLTLSLKKRLLSAYNLEKRPSIQWGLTHEKVAIDSYCKLSEVSVLQTGIWLHESGVLGASPDGFVQARAMSIKDACANLKDFFLECDSEGTLRLKESHDYWHQVQGQLYLTGTSCCDFVVWTPVSMEVIRILKDDSWQCHLKNMIEFYFNVFLPSLN</sequence>
<dbReference type="AlphaFoldDB" id="A0A8W8P3Z1"/>
<dbReference type="GO" id="GO:0043516">
    <property type="term" value="P:regulation of DNA damage response, signal transduction by p53 class mediator"/>
    <property type="evidence" value="ECO:0007669"/>
    <property type="project" value="TreeGrafter"/>
</dbReference>
<dbReference type="Gene3D" id="3.90.320.10">
    <property type="match status" value="1"/>
</dbReference>